<keyword evidence="9" id="KW-1185">Reference proteome</keyword>
<keyword evidence="8" id="KW-0378">Hydrolase</keyword>
<protein>
    <recommendedName>
        <fullName evidence="2">tRNA-intron lyase</fullName>
        <ecNumber evidence="2">4.6.1.16</ecNumber>
    </recommendedName>
</protein>
<dbReference type="Proteomes" id="UP001151295">
    <property type="component" value="Unassembled WGS sequence"/>
</dbReference>
<keyword evidence="8" id="KW-0540">Nuclease</keyword>
<evidence type="ECO:0000256" key="3">
    <source>
        <dbReference type="ARBA" id="ARBA00022694"/>
    </source>
</evidence>
<proteinExistence type="inferred from homology"/>
<evidence type="ECO:0000259" key="7">
    <source>
        <dbReference type="Pfam" id="PF26577"/>
    </source>
</evidence>
<evidence type="ECO:0000313" key="8">
    <source>
        <dbReference type="EMBL" id="KAJ1994635.1"/>
    </source>
</evidence>
<dbReference type="EMBL" id="JANBQD010000011">
    <property type="protein sequence ID" value="KAJ1994635.1"/>
    <property type="molecule type" value="Genomic_DNA"/>
</dbReference>
<dbReference type="Pfam" id="PF01974">
    <property type="entry name" value="tRNA_int_endo"/>
    <property type="match status" value="1"/>
</dbReference>
<dbReference type="PANTHER" id="PTHR13070">
    <property type="entry name" value="TRNA-SPLICING ENDONUCLEASE SUBUNIT SEN34-RELATED"/>
    <property type="match status" value="1"/>
</dbReference>
<evidence type="ECO:0000256" key="4">
    <source>
        <dbReference type="ARBA" id="ARBA00023239"/>
    </source>
</evidence>
<keyword evidence="3" id="KW-0819">tRNA processing</keyword>
<dbReference type="InterPro" id="IPR006677">
    <property type="entry name" value="tRNA_intron_Endonuc_cat-like"/>
</dbReference>
<sequence length="187" mass="21502">MSQCQEQQQQQQQQQQQINEPYKLVCGKDNQVLVFDADVVLKLRTDHQIVGSLEGSHPTNPLQNGFMYLPLLLLPEETALLLERGAVELHGEPFTWPEGDQDKIRFGLFKDLHSRGYYITRGLKFGEPMRFHSSHIVSLVDHKQPFTPRELIALVRLGTTVKKTRVLSSWNQNSSNFTHVCMNWSAM</sequence>
<feature type="domain" description="tRNA intron endonuclease catalytic" evidence="6">
    <location>
        <begin position="105"/>
        <end position="173"/>
    </location>
</feature>
<evidence type="ECO:0000256" key="2">
    <source>
        <dbReference type="ARBA" id="ARBA00012573"/>
    </source>
</evidence>
<evidence type="ECO:0000259" key="6">
    <source>
        <dbReference type="Pfam" id="PF01974"/>
    </source>
</evidence>
<keyword evidence="4 8" id="KW-0456">Lyase</keyword>
<reference evidence="8" key="1">
    <citation type="submission" date="2022-07" db="EMBL/GenBank/DDBJ databases">
        <title>Phylogenomic reconstructions and comparative analyses of Kickxellomycotina fungi.</title>
        <authorList>
            <person name="Reynolds N.K."/>
            <person name="Stajich J.E."/>
            <person name="Barry K."/>
            <person name="Grigoriev I.V."/>
            <person name="Crous P."/>
            <person name="Smith M.E."/>
        </authorList>
    </citation>
    <scope>NUCLEOTIDE SEQUENCE</scope>
    <source>
        <strain evidence="8">BCRC 34882</strain>
    </source>
</reference>
<dbReference type="SUPFAM" id="SSF53032">
    <property type="entry name" value="tRNA-intron endonuclease catalytic domain-like"/>
    <property type="match status" value="1"/>
</dbReference>
<dbReference type="CDD" id="cd22363">
    <property type="entry name" value="tRNA-intron_lyase_C"/>
    <property type="match status" value="1"/>
</dbReference>
<organism evidence="8 9">
    <name type="scientific">Coemansia umbellata</name>
    <dbReference type="NCBI Taxonomy" id="1424467"/>
    <lineage>
        <taxon>Eukaryota</taxon>
        <taxon>Fungi</taxon>
        <taxon>Fungi incertae sedis</taxon>
        <taxon>Zoopagomycota</taxon>
        <taxon>Kickxellomycotina</taxon>
        <taxon>Kickxellomycetes</taxon>
        <taxon>Kickxellales</taxon>
        <taxon>Kickxellaceae</taxon>
        <taxon>Coemansia</taxon>
    </lineage>
</organism>
<evidence type="ECO:0000256" key="5">
    <source>
        <dbReference type="ARBA" id="ARBA00034031"/>
    </source>
</evidence>
<comment type="caution">
    <text evidence="8">The sequence shown here is derived from an EMBL/GenBank/DDBJ whole genome shotgun (WGS) entry which is preliminary data.</text>
</comment>
<dbReference type="InterPro" id="IPR059049">
    <property type="entry name" value="TSEN34_N"/>
</dbReference>
<gene>
    <name evidence="8" type="primary">SEN34</name>
    <name evidence="8" type="ORF">EDC05_001552</name>
</gene>
<keyword evidence="8" id="KW-0255">Endonuclease</keyword>
<dbReference type="PANTHER" id="PTHR13070:SF0">
    <property type="entry name" value="TRNA-SPLICING ENDONUCLEASE SUBUNIT SEN34"/>
    <property type="match status" value="1"/>
</dbReference>
<feature type="domain" description="TSEN34 N-terminal" evidence="7">
    <location>
        <begin position="28"/>
        <end position="90"/>
    </location>
</feature>
<dbReference type="Pfam" id="PF26577">
    <property type="entry name" value="TSEN34_N"/>
    <property type="match status" value="1"/>
</dbReference>
<comment type="similarity">
    <text evidence="1">Belongs to the tRNA-intron endonuclease family.</text>
</comment>
<dbReference type="EC" id="4.6.1.16" evidence="2"/>
<dbReference type="GO" id="GO:0000213">
    <property type="term" value="F:tRNA-intron lyase activity"/>
    <property type="evidence" value="ECO:0007669"/>
    <property type="project" value="UniProtKB-EC"/>
</dbReference>
<dbReference type="Gene3D" id="3.40.1350.10">
    <property type="match status" value="1"/>
</dbReference>
<evidence type="ECO:0000313" key="9">
    <source>
        <dbReference type="Proteomes" id="UP001151295"/>
    </source>
</evidence>
<dbReference type="InterPro" id="IPR011856">
    <property type="entry name" value="tRNA_endonuc-like_dom_sf"/>
</dbReference>
<name>A0ABQ8PRQ3_9FUNG</name>
<accession>A0ABQ8PRQ3</accession>
<evidence type="ECO:0000256" key="1">
    <source>
        <dbReference type="ARBA" id="ARBA00008078"/>
    </source>
</evidence>
<comment type="catalytic activity">
    <reaction evidence="5">
        <text>pretRNA = a 3'-half-tRNA molecule with a 5'-OH end + a 5'-half-tRNA molecule with a 2',3'-cyclic phosphate end + an intron with a 2',3'-cyclic phosphate and a 5'-hydroxyl terminus.</text>
        <dbReference type="EC" id="4.6.1.16"/>
    </reaction>
</comment>
<dbReference type="InterPro" id="IPR036167">
    <property type="entry name" value="tRNA_intron_Endo_cat-like_sf"/>
</dbReference>